<keyword evidence="4 5" id="KW-0238">DNA-binding</keyword>
<evidence type="ECO:0000256" key="1">
    <source>
        <dbReference type="ARBA" id="ARBA00022723"/>
    </source>
</evidence>
<name>A0AAW0XI36_CHEQU</name>
<evidence type="ECO:0000313" key="9">
    <source>
        <dbReference type="Proteomes" id="UP001445076"/>
    </source>
</evidence>
<dbReference type="PROSITE" id="PS50950">
    <property type="entry name" value="ZF_THAP"/>
    <property type="match status" value="1"/>
</dbReference>
<evidence type="ECO:0000256" key="3">
    <source>
        <dbReference type="ARBA" id="ARBA00022833"/>
    </source>
</evidence>
<dbReference type="EMBL" id="JARKIK010000024">
    <property type="protein sequence ID" value="KAK8743512.1"/>
    <property type="molecule type" value="Genomic_DNA"/>
</dbReference>
<feature type="region of interest" description="Disordered" evidence="6">
    <location>
        <begin position="213"/>
        <end position="285"/>
    </location>
</feature>
<feature type="compositionally biased region" description="Basic and acidic residues" evidence="6">
    <location>
        <begin position="470"/>
        <end position="487"/>
    </location>
</feature>
<keyword evidence="2 5" id="KW-0863">Zinc-finger</keyword>
<comment type="caution">
    <text evidence="8">The sequence shown here is derived from an EMBL/GenBank/DDBJ whole genome shotgun (WGS) entry which is preliminary data.</text>
</comment>
<accession>A0AAW0XI36</accession>
<protein>
    <recommendedName>
        <fullName evidence="7">THAP-type domain-containing protein</fullName>
    </recommendedName>
</protein>
<evidence type="ECO:0000256" key="2">
    <source>
        <dbReference type="ARBA" id="ARBA00022771"/>
    </source>
</evidence>
<sequence length="632" mass="71445">KETEKKDLLLYICNMDGSVEDAILASLAELASEGSRGCCIRGCRNSTYRTDAVYFTLPEDPHRCAVWLKILSKFVSETDEKSKIWICSDHFCSRDISLINSQPELTPSAIPNIQVYAKSGFESKDSRLSWGDDQLSFTSQAASLPKMNVETQNAPKPLEDCVQLLPESSKDHFSSDVKRENMITIKEEPLPEVKATYNTFGDSQVTCETKEVVFKRKRGRPRKGASVPQTMKPQTITINDSQKSSSGPHVGKSTCNTITKSLAYDSTEDPGDAETDTESKSKRKRRSKVLNDYVSDFNTSDEEDVNLINDFSKFTHQGRGRGRGRKSEPSETYDDLFSNYVGVFGKKFSLPVNEDFLDDDILEEVNDIEGSIYSSSIFNKSSSINESKPIHEFEDKVEVMLGPGGRTKIQIVYTGKNSIVNDEESLIYHVITTTGKTTSVTPLTIPKLTNDAECESDNINYPSTSQAKCEASDEGKADTDLEVDGSKPRLSSRGRRIKSKHMMRTYNQQVASLQQKYYRALQEIRKRPRVYTLADLVYGASRFLTEDQLIFFTLQLKSSCNNTQGIRLSVREKILALAFYLQSPALYKWLRAIFHLPSKLILERWLEGIAKRDPEAVKKIMYHIYTQYVFRS</sequence>
<dbReference type="SUPFAM" id="SSF57716">
    <property type="entry name" value="Glucocorticoid receptor-like (DNA-binding domain)"/>
    <property type="match status" value="1"/>
</dbReference>
<dbReference type="InterPro" id="IPR006612">
    <property type="entry name" value="THAP_Znf"/>
</dbReference>
<dbReference type="GO" id="GO:0003677">
    <property type="term" value="F:DNA binding"/>
    <property type="evidence" value="ECO:0007669"/>
    <property type="project" value="UniProtKB-UniRule"/>
</dbReference>
<organism evidence="8 9">
    <name type="scientific">Cherax quadricarinatus</name>
    <name type="common">Australian red claw crayfish</name>
    <dbReference type="NCBI Taxonomy" id="27406"/>
    <lineage>
        <taxon>Eukaryota</taxon>
        <taxon>Metazoa</taxon>
        <taxon>Ecdysozoa</taxon>
        <taxon>Arthropoda</taxon>
        <taxon>Crustacea</taxon>
        <taxon>Multicrustacea</taxon>
        <taxon>Malacostraca</taxon>
        <taxon>Eumalacostraca</taxon>
        <taxon>Eucarida</taxon>
        <taxon>Decapoda</taxon>
        <taxon>Pleocyemata</taxon>
        <taxon>Astacidea</taxon>
        <taxon>Parastacoidea</taxon>
        <taxon>Parastacidae</taxon>
        <taxon>Cherax</taxon>
    </lineage>
</organism>
<feature type="region of interest" description="Disordered" evidence="6">
    <location>
        <begin position="459"/>
        <end position="492"/>
    </location>
</feature>
<feature type="domain" description="THAP-type" evidence="7">
    <location>
        <begin position="34"/>
        <end position="114"/>
    </location>
</feature>
<feature type="compositionally biased region" description="Acidic residues" evidence="6">
    <location>
        <begin position="266"/>
        <end position="276"/>
    </location>
</feature>
<dbReference type="Proteomes" id="UP001445076">
    <property type="component" value="Unassembled WGS sequence"/>
</dbReference>
<keyword evidence="3" id="KW-0862">Zinc</keyword>
<evidence type="ECO:0000256" key="5">
    <source>
        <dbReference type="PROSITE-ProRule" id="PRU00309"/>
    </source>
</evidence>
<dbReference type="AlphaFoldDB" id="A0AAW0XI36"/>
<keyword evidence="9" id="KW-1185">Reference proteome</keyword>
<keyword evidence="1" id="KW-0479">Metal-binding</keyword>
<gene>
    <name evidence="8" type="ORF">OTU49_001117</name>
</gene>
<feature type="compositionally biased region" description="Polar residues" evidence="6">
    <location>
        <begin position="227"/>
        <end position="260"/>
    </location>
</feature>
<proteinExistence type="predicted"/>
<reference evidence="8 9" key="1">
    <citation type="journal article" date="2024" name="BMC Genomics">
        <title>Genome assembly of redclaw crayfish (Cherax quadricarinatus) provides insights into its immune adaptation and hypoxia tolerance.</title>
        <authorList>
            <person name="Liu Z."/>
            <person name="Zheng J."/>
            <person name="Li H."/>
            <person name="Fang K."/>
            <person name="Wang S."/>
            <person name="He J."/>
            <person name="Zhou D."/>
            <person name="Weng S."/>
            <person name="Chi M."/>
            <person name="Gu Z."/>
            <person name="He J."/>
            <person name="Li F."/>
            <person name="Wang M."/>
        </authorList>
    </citation>
    <scope>NUCLEOTIDE SEQUENCE [LARGE SCALE GENOMIC DNA]</scope>
    <source>
        <strain evidence="8">ZL_2023a</strain>
    </source>
</reference>
<feature type="non-terminal residue" evidence="8">
    <location>
        <position position="1"/>
    </location>
</feature>
<evidence type="ECO:0000313" key="8">
    <source>
        <dbReference type="EMBL" id="KAK8743512.1"/>
    </source>
</evidence>
<dbReference type="GO" id="GO:0008270">
    <property type="term" value="F:zinc ion binding"/>
    <property type="evidence" value="ECO:0007669"/>
    <property type="project" value="UniProtKB-KW"/>
</dbReference>
<dbReference type="SMART" id="SM00980">
    <property type="entry name" value="THAP"/>
    <property type="match status" value="1"/>
</dbReference>
<dbReference type="Pfam" id="PF05485">
    <property type="entry name" value="THAP"/>
    <property type="match status" value="1"/>
</dbReference>
<evidence type="ECO:0000256" key="4">
    <source>
        <dbReference type="ARBA" id="ARBA00023125"/>
    </source>
</evidence>
<evidence type="ECO:0000256" key="6">
    <source>
        <dbReference type="SAM" id="MobiDB-lite"/>
    </source>
</evidence>
<evidence type="ECO:0000259" key="7">
    <source>
        <dbReference type="PROSITE" id="PS50950"/>
    </source>
</evidence>